<dbReference type="PRINTS" id="PR00413">
    <property type="entry name" value="HADHALOGNASE"/>
</dbReference>
<keyword evidence="2" id="KW-1185">Reference proteome</keyword>
<dbReference type="Gene3D" id="3.40.50.1000">
    <property type="entry name" value="HAD superfamily/HAD-like"/>
    <property type="match status" value="1"/>
</dbReference>
<evidence type="ECO:0000313" key="1">
    <source>
        <dbReference type="EMBL" id="OUQ33098.1"/>
    </source>
</evidence>
<dbReference type="AlphaFoldDB" id="A0A1Y4ST69"/>
<dbReference type="OrthoDB" id="9797415at2"/>
<accession>A0A1Y4ST69</accession>
<dbReference type="Pfam" id="PF00702">
    <property type="entry name" value="Hydrolase"/>
    <property type="match status" value="1"/>
</dbReference>
<sequence length="198" mass="23640">MKNIIFDIGNVLLDFQPEKYLQKHFNASVMGDLMMIIFSSDEWIELDMGTMMIQDAIESLTLKHPHYHDEIIFVMENWTHMMTPLEKNVEIVKELKEKGYHLYLLSNFHKEAIQTMFQRYDFFQLFEGGIISANEQLVKPDQKIYQLLLQRYHLQAEESLFIDDMLSNIKMAEELHIHGLYLPYQADLRTELEKRHIL</sequence>
<dbReference type="SFLD" id="SFLDS00003">
    <property type="entry name" value="Haloacid_Dehalogenase"/>
    <property type="match status" value="1"/>
</dbReference>
<dbReference type="RefSeq" id="WP_087359399.1">
    <property type="nucleotide sequence ID" value="NZ_AP031415.1"/>
</dbReference>
<evidence type="ECO:0000313" key="2">
    <source>
        <dbReference type="Proteomes" id="UP000195305"/>
    </source>
</evidence>
<dbReference type="PANTHER" id="PTHR43611:SF3">
    <property type="entry name" value="FLAVIN MONONUCLEOTIDE HYDROLASE 1, CHLOROPLATIC"/>
    <property type="match status" value="1"/>
</dbReference>
<dbReference type="InterPro" id="IPR023214">
    <property type="entry name" value="HAD_sf"/>
</dbReference>
<dbReference type="Proteomes" id="UP000195305">
    <property type="component" value="Unassembled WGS sequence"/>
</dbReference>
<dbReference type="PANTHER" id="PTHR43611">
    <property type="entry name" value="ALPHA-D-GLUCOSE 1-PHOSPHATE PHOSPHATASE"/>
    <property type="match status" value="1"/>
</dbReference>
<name>A0A1Y4ST69_9FIRM</name>
<comment type="caution">
    <text evidence="1">The sequence shown here is derived from an EMBL/GenBank/DDBJ whole genome shotgun (WGS) entry which is preliminary data.</text>
</comment>
<dbReference type="Gene3D" id="1.10.150.240">
    <property type="entry name" value="Putative phosphatase, domain 2"/>
    <property type="match status" value="1"/>
</dbReference>
<dbReference type="EMBL" id="NFLJ01000038">
    <property type="protein sequence ID" value="OUQ33098.1"/>
    <property type="molecule type" value="Genomic_DNA"/>
</dbReference>
<dbReference type="SFLD" id="SFLDG01129">
    <property type="entry name" value="C1.5:_HAD__Beta-PGM__Phosphata"/>
    <property type="match status" value="1"/>
</dbReference>
<dbReference type="SUPFAM" id="SSF56784">
    <property type="entry name" value="HAD-like"/>
    <property type="match status" value="1"/>
</dbReference>
<evidence type="ECO:0008006" key="3">
    <source>
        <dbReference type="Google" id="ProtNLM"/>
    </source>
</evidence>
<organism evidence="1 2">
    <name type="scientific">Massilimicrobiota timonensis</name>
    <dbReference type="NCBI Taxonomy" id="1776392"/>
    <lineage>
        <taxon>Bacteria</taxon>
        <taxon>Bacillati</taxon>
        <taxon>Bacillota</taxon>
        <taxon>Erysipelotrichia</taxon>
        <taxon>Erysipelotrichales</taxon>
        <taxon>Erysipelotrichaceae</taxon>
        <taxon>Massilimicrobiota</taxon>
    </lineage>
</organism>
<protein>
    <recommendedName>
        <fullName evidence="3">Hydrolase</fullName>
    </recommendedName>
</protein>
<dbReference type="InterPro" id="IPR036412">
    <property type="entry name" value="HAD-like_sf"/>
</dbReference>
<dbReference type="CDD" id="cd02603">
    <property type="entry name" value="HAD_sEH-N_like"/>
    <property type="match status" value="1"/>
</dbReference>
<dbReference type="InterPro" id="IPR023198">
    <property type="entry name" value="PGP-like_dom2"/>
</dbReference>
<reference evidence="1 2" key="1">
    <citation type="journal article" date="2018" name="BMC Genomics">
        <title>Whole genome sequencing and function prediction of 133 gut anaerobes isolated from chicken caecum in pure cultures.</title>
        <authorList>
            <person name="Medvecky M."/>
            <person name="Cejkova D."/>
            <person name="Polansky O."/>
            <person name="Karasova D."/>
            <person name="Kubasova T."/>
            <person name="Cizek A."/>
            <person name="Rychlik I."/>
        </authorList>
    </citation>
    <scope>NUCLEOTIDE SEQUENCE [LARGE SCALE GENOMIC DNA]</scope>
    <source>
        <strain evidence="1 2">An13</strain>
    </source>
</reference>
<dbReference type="NCBIfam" id="TIGR01509">
    <property type="entry name" value="HAD-SF-IA-v3"/>
    <property type="match status" value="1"/>
</dbReference>
<proteinExistence type="predicted"/>
<dbReference type="InterPro" id="IPR006439">
    <property type="entry name" value="HAD-SF_hydro_IA"/>
</dbReference>
<gene>
    <name evidence="1" type="ORF">B5E75_11585</name>
</gene>